<evidence type="ECO:0000256" key="5">
    <source>
        <dbReference type="ARBA" id="ARBA00023136"/>
    </source>
</evidence>
<organism evidence="8 9">
    <name type="scientific">Clostridium lapidicellarium</name>
    <dbReference type="NCBI Taxonomy" id="3240931"/>
    <lineage>
        <taxon>Bacteria</taxon>
        <taxon>Bacillati</taxon>
        <taxon>Bacillota</taxon>
        <taxon>Clostridia</taxon>
        <taxon>Eubacteriales</taxon>
        <taxon>Clostridiaceae</taxon>
        <taxon>Clostridium</taxon>
    </lineage>
</organism>
<keyword evidence="9" id="KW-1185">Reference proteome</keyword>
<proteinExistence type="predicted"/>
<dbReference type="PANTHER" id="PTHR30619:SF1">
    <property type="entry name" value="RECOMBINATION PROTEIN 2"/>
    <property type="match status" value="1"/>
</dbReference>
<name>A0ABV4DWH1_9CLOT</name>
<feature type="transmembrane region" description="Helical" evidence="6">
    <location>
        <begin position="220"/>
        <end position="250"/>
    </location>
</feature>
<feature type="transmembrane region" description="Helical" evidence="6">
    <location>
        <begin position="51"/>
        <end position="71"/>
    </location>
</feature>
<feature type="transmembrane region" description="Helical" evidence="6">
    <location>
        <begin position="404"/>
        <end position="423"/>
    </location>
</feature>
<dbReference type="InterPro" id="IPR004477">
    <property type="entry name" value="ComEC_N"/>
</dbReference>
<feature type="transmembrane region" description="Helical" evidence="6">
    <location>
        <begin position="316"/>
        <end position="336"/>
    </location>
</feature>
<evidence type="ECO:0000256" key="1">
    <source>
        <dbReference type="ARBA" id="ARBA00004651"/>
    </source>
</evidence>
<dbReference type="RefSeq" id="WP_369868585.1">
    <property type="nucleotide sequence ID" value="NZ_JBGFFE010000004.1"/>
</dbReference>
<feature type="transmembrane region" description="Helical" evidence="6">
    <location>
        <begin position="194"/>
        <end position="214"/>
    </location>
</feature>
<keyword evidence="5 6" id="KW-0472">Membrane</keyword>
<feature type="transmembrane region" description="Helical" evidence="6">
    <location>
        <begin position="288"/>
        <end position="304"/>
    </location>
</feature>
<sequence>MTMKRPLVFYSVSLYLGCLFALLFLDSILAAAIMAAFFLIILFFTLEIKAFMINVMFFLFGILSFYMYFGIDIQSPGKIRVVGVKNYYFIGDFKGRKIILEGKTKGLEEGQRVEAEGRFKRDFDVEKGIIGHYYMTGYKYCKSDLVCRSYEFKKNLHERFKNMIGKERAALVMALCYGETSYIDKDQMKDFQELGIVHAVSVSGFHMALVYMVLEYTVGLRIAIVVSLLYAFFTGMAAATMRSFIMIVIFKLANVFFREYDSISSLALSALVLIVFKPYYIVDIGFDLSFLATLGILLYNKNIFRKLYRLPEKLASSISLTLSSQIFSIPYIAFTIQNFSCGFILGNLFLIPLFSIIIVLGNGALCLYSCEILFKYVCKVIGFVFTVMDGAGIIALKLCPEVMYLSYRDGLIAILLFTSVVMCRKGYRKFKYIPTACLMFVIIQEYAFFTGISFVNAASGEAALIEKGLNKIMICNYDCLDARWIWDIEKQQPINKVITNPPENFAYDLGGGSYLKISGNSGNNMEMTLDSGSRKFKFFLDKSNKKTNMKDSLEKGSSYVIMFNMIFKVR</sequence>
<comment type="caution">
    <text evidence="8">The sequence shown here is derived from an EMBL/GenBank/DDBJ whole genome shotgun (WGS) entry which is preliminary data.</text>
</comment>
<comment type="subcellular location">
    <subcellularLocation>
        <location evidence="1">Cell membrane</location>
        <topology evidence="1">Multi-pass membrane protein</topology>
    </subcellularLocation>
</comment>
<dbReference type="Pfam" id="PF03772">
    <property type="entry name" value="Competence"/>
    <property type="match status" value="1"/>
</dbReference>
<protein>
    <submittedName>
        <fullName evidence="8">ComEC/Rec2 family competence protein</fullName>
    </submittedName>
</protein>
<gene>
    <name evidence="8" type="ORF">AB8S09_04845</name>
</gene>
<evidence type="ECO:0000313" key="8">
    <source>
        <dbReference type="EMBL" id="MEY8762977.1"/>
    </source>
</evidence>
<keyword evidence="2" id="KW-1003">Cell membrane</keyword>
<keyword evidence="4 6" id="KW-1133">Transmembrane helix</keyword>
<evidence type="ECO:0000256" key="4">
    <source>
        <dbReference type="ARBA" id="ARBA00022989"/>
    </source>
</evidence>
<dbReference type="NCBIfam" id="TIGR00360">
    <property type="entry name" value="ComEC_N-term"/>
    <property type="match status" value="1"/>
</dbReference>
<dbReference type="EMBL" id="JBGFFE010000004">
    <property type="protein sequence ID" value="MEY8762977.1"/>
    <property type="molecule type" value="Genomic_DNA"/>
</dbReference>
<reference evidence="8 9" key="1">
    <citation type="submission" date="2024-08" db="EMBL/GenBank/DDBJ databases">
        <title>Clostridium lapicellarii sp. nov., and Clostridium renhuaiense sp. nov., two species isolated from the mud in a fermentation cellar used for producing sauce-flavour Chinese liquors.</title>
        <authorList>
            <person name="Yang F."/>
            <person name="Wang H."/>
            <person name="Chen L.Q."/>
            <person name="Zhou N."/>
            <person name="Lu J.J."/>
            <person name="Pu X.X."/>
            <person name="Wan B."/>
            <person name="Wang L."/>
            <person name="Liu S.J."/>
        </authorList>
    </citation>
    <scope>NUCLEOTIDE SEQUENCE [LARGE SCALE GENOMIC DNA]</scope>
    <source>
        <strain evidence="8 9">MT-113</strain>
    </source>
</reference>
<feature type="domain" description="ComEC/Rec2-related protein" evidence="7">
    <location>
        <begin position="175"/>
        <end position="386"/>
    </location>
</feature>
<feature type="transmembrane region" description="Helical" evidence="6">
    <location>
        <begin position="435"/>
        <end position="455"/>
    </location>
</feature>
<dbReference type="Proteomes" id="UP001565220">
    <property type="component" value="Unassembled WGS sequence"/>
</dbReference>
<evidence type="ECO:0000313" key="9">
    <source>
        <dbReference type="Proteomes" id="UP001565220"/>
    </source>
</evidence>
<evidence type="ECO:0000256" key="6">
    <source>
        <dbReference type="SAM" id="Phobius"/>
    </source>
</evidence>
<evidence type="ECO:0000256" key="3">
    <source>
        <dbReference type="ARBA" id="ARBA00022692"/>
    </source>
</evidence>
<dbReference type="PANTHER" id="PTHR30619">
    <property type="entry name" value="DNA INTERNALIZATION/COMPETENCE PROTEIN COMEC/REC2"/>
    <property type="match status" value="1"/>
</dbReference>
<accession>A0ABV4DWH1</accession>
<keyword evidence="3 6" id="KW-0812">Transmembrane</keyword>
<evidence type="ECO:0000256" key="2">
    <source>
        <dbReference type="ARBA" id="ARBA00022475"/>
    </source>
</evidence>
<feature type="transmembrane region" description="Helical" evidence="6">
    <location>
        <begin position="380"/>
        <end position="398"/>
    </location>
</feature>
<dbReference type="InterPro" id="IPR052159">
    <property type="entry name" value="Competence_DNA_uptake"/>
</dbReference>
<feature type="transmembrane region" description="Helical" evidence="6">
    <location>
        <begin position="348"/>
        <end position="368"/>
    </location>
</feature>
<feature type="transmembrane region" description="Helical" evidence="6">
    <location>
        <begin position="12"/>
        <end position="45"/>
    </location>
</feature>
<evidence type="ECO:0000259" key="7">
    <source>
        <dbReference type="Pfam" id="PF03772"/>
    </source>
</evidence>